<organism evidence="2">
    <name type="scientific">Pseudo-nitzschia delicatissima</name>
    <dbReference type="NCBI Taxonomy" id="44447"/>
    <lineage>
        <taxon>Eukaryota</taxon>
        <taxon>Sar</taxon>
        <taxon>Stramenopiles</taxon>
        <taxon>Ochrophyta</taxon>
        <taxon>Bacillariophyta</taxon>
        <taxon>Bacillariophyceae</taxon>
        <taxon>Bacillariophycidae</taxon>
        <taxon>Bacillariales</taxon>
        <taxon>Bacillariaceae</taxon>
        <taxon>Pseudo-nitzschia</taxon>
    </lineage>
</organism>
<gene>
    <name evidence="2" type="ORF">PDEL1432_LOCUS3052</name>
</gene>
<protein>
    <submittedName>
        <fullName evidence="2">Uncharacterized protein</fullName>
    </submittedName>
</protein>
<proteinExistence type="predicted"/>
<sequence>MKFSIISVVSILSLANGFIFDKLAPNVAPLAELSHLVEAQTDQRLSMGLDIGKPGDISRIAINELVVDLSKRAPSDHDGIVKMPGAHGPLPSLSGGLRALTTVKDGSFISMAGSEVVKALNGCWEIIWKKGAPCGSIICGFELDRDYKRNDATLPKGPVYVSFNTWSSEGLKQEQEKKERVMKLANGAESKKDEEIAKMKETNNVVQKALHYFNALSAAEEYSQQPKRRMELVPSYDEVIHFEGDMYVSVKGCVWTKDKNNVNPVILGSATMKSVPKTDGRLAS</sequence>
<feature type="chain" id="PRO_5030605468" evidence="1">
    <location>
        <begin position="18"/>
        <end position="284"/>
    </location>
</feature>
<dbReference type="EMBL" id="HBFL01004260">
    <property type="protein sequence ID" value="CAD8763012.1"/>
    <property type="molecule type" value="Transcribed_RNA"/>
</dbReference>
<keyword evidence="1" id="KW-0732">Signal</keyword>
<feature type="signal peptide" evidence="1">
    <location>
        <begin position="1"/>
        <end position="17"/>
    </location>
</feature>
<dbReference type="AlphaFoldDB" id="A0A7S0UKP1"/>
<accession>A0A7S0UKP1</accession>
<name>A0A7S0UKP1_9STRA</name>
<evidence type="ECO:0000256" key="1">
    <source>
        <dbReference type="SAM" id="SignalP"/>
    </source>
</evidence>
<evidence type="ECO:0000313" key="2">
    <source>
        <dbReference type="EMBL" id="CAD8763012.1"/>
    </source>
</evidence>
<reference evidence="2" key="1">
    <citation type="submission" date="2021-01" db="EMBL/GenBank/DDBJ databases">
        <authorList>
            <person name="Corre E."/>
            <person name="Pelletier E."/>
            <person name="Niang G."/>
            <person name="Scheremetjew M."/>
            <person name="Finn R."/>
            <person name="Kale V."/>
            <person name="Holt S."/>
            <person name="Cochrane G."/>
            <person name="Meng A."/>
            <person name="Brown T."/>
            <person name="Cohen L."/>
        </authorList>
    </citation>
    <scope>NUCLEOTIDE SEQUENCE</scope>
    <source>
        <strain evidence="2">UNC1205</strain>
    </source>
</reference>